<dbReference type="Pfam" id="PF24883">
    <property type="entry name" value="NPHP3_N"/>
    <property type="match status" value="1"/>
</dbReference>
<evidence type="ECO:0000313" key="4">
    <source>
        <dbReference type="EMBL" id="KAL2041612.1"/>
    </source>
</evidence>
<dbReference type="Proteomes" id="UP001590950">
    <property type="component" value="Unassembled WGS sequence"/>
</dbReference>
<protein>
    <submittedName>
        <fullName evidence="4">Uncharacterized protein</fullName>
    </submittedName>
</protein>
<name>A0ABR4AAV1_9LECA</name>
<proteinExistence type="predicted"/>
<dbReference type="EMBL" id="JBEFKJ010000016">
    <property type="protein sequence ID" value="KAL2041612.1"/>
    <property type="molecule type" value="Genomic_DNA"/>
</dbReference>
<reference evidence="4 5" key="1">
    <citation type="submission" date="2024-09" db="EMBL/GenBank/DDBJ databases">
        <title>Rethinking Asexuality: The Enigmatic Case of Functional Sexual Genes in Lepraria (Stereocaulaceae).</title>
        <authorList>
            <person name="Doellman M."/>
            <person name="Sun Y."/>
            <person name="Barcenas-Pena A."/>
            <person name="Lumbsch H.T."/>
            <person name="Grewe F."/>
        </authorList>
    </citation>
    <scope>NUCLEOTIDE SEQUENCE [LARGE SCALE GENOMIC DNA]</scope>
    <source>
        <strain evidence="4 5">Mercado 3170</strain>
    </source>
</reference>
<evidence type="ECO:0000256" key="1">
    <source>
        <dbReference type="ARBA" id="ARBA00022737"/>
    </source>
</evidence>
<accession>A0ABR4AAV1</accession>
<dbReference type="PANTHER" id="PTHR10039:SF16">
    <property type="entry name" value="GPI INOSITOL-DEACYLASE"/>
    <property type="match status" value="1"/>
</dbReference>
<evidence type="ECO:0000259" key="3">
    <source>
        <dbReference type="Pfam" id="PF24883"/>
    </source>
</evidence>
<organism evidence="4 5">
    <name type="scientific">Stereocaulon virgatum</name>
    <dbReference type="NCBI Taxonomy" id="373712"/>
    <lineage>
        <taxon>Eukaryota</taxon>
        <taxon>Fungi</taxon>
        <taxon>Dikarya</taxon>
        <taxon>Ascomycota</taxon>
        <taxon>Pezizomycotina</taxon>
        <taxon>Lecanoromycetes</taxon>
        <taxon>OSLEUM clade</taxon>
        <taxon>Lecanoromycetidae</taxon>
        <taxon>Lecanorales</taxon>
        <taxon>Lecanorineae</taxon>
        <taxon>Stereocaulaceae</taxon>
        <taxon>Stereocaulon</taxon>
    </lineage>
</organism>
<keyword evidence="5" id="KW-1185">Reference proteome</keyword>
<dbReference type="InterPro" id="IPR056884">
    <property type="entry name" value="NPHP3-like_N"/>
</dbReference>
<dbReference type="Pfam" id="PF22939">
    <property type="entry name" value="WHD_GPIID"/>
    <property type="match status" value="1"/>
</dbReference>
<feature type="domain" description="Nephrocystin 3-like N-terminal" evidence="3">
    <location>
        <begin position="17"/>
        <end position="68"/>
    </location>
</feature>
<evidence type="ECO:0000259" key="2">
    <source>
        <dbReference type="Pfam" id="PF22939"/>
    </source>
</evidence>
<sequence length="432" mass="47954">MEDDLTTIQDARMSGDGEWFSAKDNYLDGAGFVPKAPDVLWVTGKPASGKSVIAGYVIVHVEAKAKSVWLQNDNDRAALVEKVLKQSEGCFLWTVLVLSKLSNRYGEGGIKQALEEIPQDMIPLYQRILEMMNHAVGRKRLAKAILTWATCSTSPLTTRELTGALEIGFKDRFPRFEENVLASILIDEDLKSKFAIDETEAHTRLARACLTYLAGEENKPPRTSRRGSVNDITGTRGAFPFYASAAFSYHLARAEPPTNDVRDLADKLSKTNVLPWIEVIARTHNLIHLIRAAEDLQVYLTAYAAERSTLDSLIQTIRGWVTDLIRVVAKFADALATLPSAQYLLVLLFCPTESMIHKIGNPRRRLAVVGLSNFQWNYRLSCIDFYQGQASAVCNGDDFLAVGLITGTIALYHATSCQQYKVLDHGEAVNIL</sequence>
<keyword evidence="1" id="KW-0677">Repeat</keyword>
<comment type="caution">
    <text evidence="4">The sequence shown here is derived from an EMBL/GenBank/DDBJ whole genome shotgun (WGS) entry which is preliminary data.</text>
</comment>
<feature type="domain" description="GPI inositol-deacylase winged helix" evidence="2">
    <location>
        <begin position="129"/>
        <end position="181"/>
    </location>
</feature>
<evidence type="ECO:0000313" key="5">
    <source>
        <dbReference type="Proteomes" id="UP001590950"/>
    </source>
</evidence>
<dbReference type="InterPro" id="IPR054471">
    <property type="entry name" value="GPIID_WHD"/>
</dbReference>
<dbReference type="PANTHER" id="PTHR10039">
    <property type="entry name" value="AMELOGENIN"/>
    <property type="match status" value="1"/>
</dbReference>
<gene>
    <name evidence="4" type="ORF">N7G274_005396</name>
</gene>